<dbReference type="InterPro" id="IPR028018">
    <property type="entry name" value="DUF4646"/>
</dbReference>
<dbReference type="EMBL" id="CP138581">
    <property type="protein sequence ID" value="WPG98494.1"/>
    <property type="molecule type" value="Genomic_DNA"/>
</dbReference>
<dbReference type="Pfam" id="PF15496">
    <property type="entry name" value="DUF4646"/>
    <property type="match status" value="1"/>
</dbReference>
<evidence type="ECO:0000256" key="1">
    <source>
        <dbReference type="SAM" id="MobiDB-lite"/>
    </source>
</evidence>
<gene>
    <name evidence="2" type="ORF">R9X50_00128500</name>
</gene>
<dbReference type="Proteomes" id="UP001303373">
    <property type="component" value="Chromosome 2"/>
</dbReference>
<reference evidence="2 3" key="1">
    <citation type="submission" date="2023-11" db="EMBL/GenBank/DDBJ databases">
        <title>An acidophilic fungus is an integral part of prey digestion in a carnivorous sundew plant.</title>
        <authorList>
            <person name="Tsai I.J."/>
        </authorList>
    </citation>
    <scope>NUCLEOTIDE SEQUENCE [LARGE SCALE GENOMIC DNA]</scope>
    <source>
        <strain evidence="2">169a</strain>
    </source>
</reference>
<sequence>MLLTTGIIALSRKVNDDRVRKKEARQGRLRVGNSEVARQTFQSQIVHSSPEDAVESRYSTGIQPEIKYDNPSDIVATTTTEAPTVYSPIPTIHETTFSSTSDFKTTSPVESQSAILSSPMYTTSIRTTPRSEIDSSDLPPSYSEGRPSTFQSPSSIYSGDTGLESTNTTDTHSILTTSSDSNTSNTIRVKTKGSDLNSGFPYHPALFECNIHPEKWDSFTTQVIHTTKFTGRDRAQIWAASAATAITGAIGTSIWLGRTMSRQTLEKKFKAGLSDMQDGGLGFTLQQWNDGYFGRRGLYVHLELSESAMKSPNQQSKTLQKSALLYSNKEDRDRKREERKYVIVVTKLTYDGMPSDAVQQFPTTKEKVNTRSIAELPGNTEISPPIVELPGNEPVELPAMDAFLPGNVSLGFAHDAKSQPPLADYAELHGSAV</sequence>
<name>A0AAQ3LZ41_9PEZI</name>
<keyword evidence="3" id="KW-1185">Reference proteome</keyword>
<feature type="region of interest" description="Disordered" evidence="1">
    <location>
        <begin position="110"/>
        <end position="187"/>
    </location>
</feature>
<proteinExistence type="predicted"/>
<organism evidence="2 3">
    <name type="scientific">Acrodontium crateriforme</name>
    <dbReference type="NCBI Taxonomy" id="150365"/>
    <lineage>
        <taxon>Eukaryota</taxon>
        <taxon>Fungi</taxon>
        <taxon>Dikarya</taxon>
        <taxon>Ascomycota</taxon>
        <taxon>Pezizomycotina</taxon>
        <taxon>Dothideomycetes</taxon>
        <taxon>Dothideomycetidae</taxon>
        <taxon>Mycosphaerellales</taxon>
        <taxon>Teratosphaeriaceae</taxon>
        <taxon>Acrodontium</taxon>
    </lineage>
</organism>
<accession>A0AAQ3LZ41</accession>
<dbReference type="AlphaFoldDB" id="A0AAQ3LZ41"/>
<feature type="compositionally biased region" description="Polar residues" evidence="1">
    <location>
        <begin position="110"/>
        <end position="130"/>
    </location>
</feature>
<feature type="compositionally biased region" description="Polar residues" evidence="1">
    <location>
        <begin position="146"/>
        <end position="175"/>
    </location>
</feature>
<evidence type="ECO:0000313" key="2">
    <source>
        <dbReference type="EMBL" id="WPG98494.1"/>
    </source>
</evidence>
<protein>
    <submittedName>
        <fullName evidence="2">Uncharacterized protein</fullName>
    </submittedName>
</protein>
<evidence type="ECO:0000313" key="3">
    <source>
        <dbReference type="Proteomes" id="UP001303373"/>
    </source>
</evidence>
<feature type="compositionally biased region" description="Low complexity" evidence="1">
    <location>
        <begin position="176"/>
        <end position="186"/>
    </location>
</feature>